<evidence type="ECO:0000313" key="3">
    <source>
        <dbReference type="Proteomes" id="UP001301958"/>
    </source>
</evidence>
<keyword evidence="1" id="KW-0812">Transmembrane</keyword>
<dbReference type="Proteomes" id="UP001301958">
    <property type="component" value="Unassembled WGS sequence"/>
</dbReference>
<keyword evidence="1" id="KW-0472">Membrane</keyword>
<feature type="transmembrane region" description="Helical" evidence="1">
    <location>
        <begin position="144"/>
        <end position="160"/>
    </location>
</feature>
<gene>
    <name evidence="2" type="ORF">QBC38DRAFT_69139</name>
</gene>
<dbReference type="AlphaFoldDB" id="A0AAN7H3G6"/>
<keyword evidence="3" id="KW-1185">Reference proteome</keyword>
<protein>
    <submittedName>
        <fullName evidence="2">Uncharacterized protein</fullName>
    </submittedName>
</protein>
<sequence length="161" mass="18733">MTSRGNIYTPIKMAENNIPQHLNSPLVPALKVSVLNLFAFFFFFFFSRAFGIKRIGSLYIHTRIGAARSSGITERGQKQGRIGNGRKEKEGYHFHFHFHFSLEGFWHQENWFAIYTHTDRAARSSGITERGQKQGSIGNGRRKRSVFIFIFIFIFIFFFLL</sequence>
<comment type="caution">
    <text evidence="2">The sequence shown here is derived from an EMBL/GenBank/DDBJ whole genome shotgun (WGS) entry which is preliminary data.</text>
</comment>
<reference evidence="2" key="1">
    <citation type="journal article" date="2023" name="Mol. Phylogenet. Evol.">
        <title>Genome-scale phylogeny and comparative genomics of the fungal order Sordariales.</title>
        <authorList>
            <person name="Hensen N."/>
            <person name="Bonometti L."/>
            <person name="Westerberg I."/>
            <person name="Brannstrom I.O."/>
            <person name="Guillou S."/>
            <person name="Cros-Aarteil S."/>
            <person name="Calhoun S."/>
            <person name="Haridas S."/>
            <person name="Kuo A."/>
            <person name="Mondo S."/>
            <person name="Pangilinan J."/>
            <person name="Riley R."/>
            <person name="LaButti K."/>
            <person name="Andreopoulos B."/>
            <person name="Lipzen A."/>
            <person name="Chen C."/>
            <person name="Yan M."/>
            <person name="Daum C."/>
            <person name="Ng V."/>
            <person name="Clum A."/>
            <person name="Steindorff A."/>
            <person name="Ohm R.A."/>
            <person name="Martin F."/>
            <person name="Silar P."/>
            <person name="Natvig D.O."/>
            <person name="Lalanne C."/>
            <person name="Gautier V."/>
            <person name="Ament-Velasquez S.L."/>
            <person name="Kruys A."/>
            <person name="Hutchinson M.I."/>
            <person name="Powell A.J."/>
            <person name="Barry K."/>
            <person name="Miller A.N."/>
            <person name="Grigoriev I.V."/>
            <person name="Debuchy R."/>
            <person name="Gladieux P."/>
            <person name="Hiltunen Thoren M."/>
            <person name="Johannesson H."/>
        </authorList>
    </citation>
    <scope>NUCLEOTIDE SEQUENCE</scope>
    <source>
        <strain evidence="2">CBS 990.96</strain>
    </source>
</reference>
<proteinExistence type="predicted"/>
<keyword evidence="1" id="KW-1133">Transmembrane helix</keyword>
<name>A0AAN7H3G6_9PEZI</name>
<evidence type="ECO:0000256" key="1">
    <source>
        <dbReference type="SAM" id="Phobius"/>
    </source>
</evidence>
<organism evidence="2 3">
    <name type="scientific">Podospora fimiseda</name>
    <dbReference type="NCBI Taxonomy" id="252190"/>
    <lineage>
        <taxon>Eukaryota</taxon>
        <taxon>Fungi</taxon>
        <taxon>Dikarya</taxon>
        <taxon>Ascomycota</taxon>
        <taxon>Pezizomycotina</taxon>
        <taxon>Sordariomycetes</taxon>
        <taxon>Sordariomycetidae</taxon>
        <taxon>Sordariales</taxon>
        <taxon>Podosporaceae</taxon>
        <taxon>Podospora</taxon>
    </lineage>
</organism>
<accession>A0AAN7H3G6</accession>
<reference evidence="2" key="2">
    <citation type="submission" date="2023-05" db="EMBL/GenBank/DDBJ databases">
        <authorList>
            <consortium name="Lawrence Berkeley National Laboratory"/>
            <person name="Steindorff A."/>
            <person name="Hensen N."/>
            <person name="Bonometti L."/>
            <person name="Westerberg I."/>
            <person name="Brannstrom I.O."/>
            <person name="Guillou S."/>
            <person name="Cros-Aarteil S."/>
            <person name="Calhoun S."/>
            <person name="Haridas S."/>
            <person name="Kuo A."/>
            <person name="Mondo S."/>
            <person name="Pangilinan J."/>
            <person name="Riley R."/>
            <person name="Labutti K."/>
            <person name="Andreopoulos B."/>
            <person name="Lipzen A."/>
            <person name="Chen C."/>
            <person name="Yanf M."/>
            <person name="Daum C."/>
            <person name="Ng V."/>
            <person name="Clum A."/>
            <person name="Ohm R."/>
            <person name="Martin F."/>
            <person name="Silar P."/>
            <person name="Natvig D."/>
            <person name="Lalanne C."/>
            <person name="Gautier V."/>
            <person name="Ament-Velasquez S.L."/>
            <person name="Kruys A."/>
            <person name="Hutchinson M.I."/>
            <person name="Powell A.J."/>
            <person name="Barry K."/>
            <person name="Miller A.N."/>
            <person name="Grigoriev I.V."/>
            <person name="Debuchy R."/>
            <person name="Gladieux P."/>
            <person name="Thoren M.H."/>
            <person name="Johannesson H."/>
        </authorList>
    </citation>
    <scope>NUCLEOTIDE SEQUENCE</scope>
    <source>
        <strain evidence="2">CBS 990.96</strain>
    </source>
</reference>
<evidence type="ECO:0000313" key="2">
    <source>
        <dbReference type="EMBL" id="KAK4229937.1"/>
    </source>
</evidence>
<dbReference type="EMBL" id="MU865303">
    <property type="protein sequence ID" value="KAK4229937.1"/>
    <property type="molecule type" value="Genomic_DNA"/>
</dbReference>
<feature type="transmembrane region" description="Helical" evidence="1">
    <location>
        <begin position="26"/>
        <end position="46"/>
    </location>
</feature>